<comment type="caution">
    <text evidence="1">The sequence shown here is derived from an EMBL/GenBank/DDBJ whole genome shotgun (WGS) entry which is preliminary data.</text>
</comment>
<sequence>MTLKLAEDTYAANERRYEQDRHDAHKERVRVALYEAVHAVRTWASSCEKFEILVLSLAYAHRHGDPEDQRKVRSEMIDTRYGLNVPHRLEAVRRLEVVVVLSQDNLYLTAQIQTLLDAYRHATENFPKMDSAPEELESYANSLTASRKAVISANHDLSKLGSVLLKPNFPNQE</sequence>
<evidence type="ECO:0000313" key="1">
    <source>
        <dbReference type="EMBL" id="TXI55578.1"/>
    </source>
</evidence>
<dbReference type="AlphaFoldDB" id="A0A5C7Y284"/>
<dbReference type="EMBL" id="SSGD01000066">
    <property type="protein sequence ID" value="TXI55578.1"/>
    <property type="molecule type" value="Genomic_DNA"/>
</dbReference>
<evidence type="ECO:0000313" key="2">
    <source>
        <dbReference type="Proteomes" id="UP000321797"/>
    </source>
</evidence>
<reference evidence="1 2" key="1">
    <citation type="submission" date="2018-09" db="EMBL/GenBank/DDBJ databases">
        <title>Metagenome Assembled Genomes from an Advanced Water Purification Facility.</title>
        <authorList>
            <person name="Stamps B.W."/>
            <person name="Spear J.R."/>
        </authorList>
    </citation>
    <scope>NUCLEOTIDE SEQUENCE [LARGE SCALE GENOMIC DNA]</scope>
    <source>
        <strain evidence="1">Bin_29_2</strain>
    </source>
</reference>
<accession>A0A5C7Y284</accession>
<name>A0A5C7Y284_9MYCO</name>
<protein>
    <submittedName>
        <fullName evidence="1">Uncharacterized protein</fullName>
    </submittedName>
</protein>
<organism evidence="1 2">
    <name type="scientific">Mycolicibacter arupensis</name>
    <dbReference type="NCBI Taxonomy" id="342002"/>
    <lineage>
        <taxon>Bacteria</taxon>
        <taxon>Bacillati</taxon>
        <taxon>Actinomycetota</taxon>
        <taxon>Actinomycetes</taxon>
        <taxon>Mycobacteriales</taxon>
        <taxon>Mycobacteriaceae</taxon>
        <taxon>Mycolicibacter</taxon>
    </lineage>
</organism>
<dbReference type="RefSeq" id="WP_276760992.1">
    <property type="nucleotide sequence ID" value="NZ_SSGD01000066.1"/>
</dbReference>
<gene>
    <name evidence="1" type="ORF">E6Q54_12300</name>
</gene>
<dbReference type="Proteomes" id="UP000321797">
    <property type="component" value="Unassembled WGS sequence"/>
</dbReference>
<proteinExistence type="predicted"/>